<organism evidence="2 3">
    <name type="scientific">Mycobacterium gordonae</name>
    <dbReference type="NCBI Taxonomy" id="1778"/>
    <lineage>
        <taxon>Bacteria</taxon>
        <taxon>Bacillati</taxon>
        <taxon>Actinomycetota</taxon>
        <taxon>Actinomycetes</taxon>
        <taxon>Mycobacteriales</taxon>
        <taxon>Mycobacteriaceae</taxon>
        <taxon>Mycobacterium</taxon>
    </lineage>
</organism>
<reference evidence="2 3" key="1">
    <citation type="submission" date="2016-06" db="EMBL/GenBank/DDBJ databases">
        <authorList>
            <person name="Kjaerup R.B."/>
            <person name="Dalgaard T.S."/>
            <person name="Juul-Madsen H.R."/>
        </authorList>
    </citation>
    <scope>NUCLEOTIDE SEQUENCE [LARGE SCALE GENOMIC DNA]</scope>
    <source>
        <strain evidence="2 3">1245752.6</strain>
    </source>
</reference>
<name>A0A1A6BAF1_MYCGO</name>
<keyword evidence="1" id="KW-1133">Transmembrane helix</keyword>
<feature type="transmembrane region" description="Helical" evidence="1">
    <location>
        <begin position="15"/>
        <end position="34"/>
    </location>
</feature>
<evidence type="ECO:0000313" key="2">
    <source>
        <dbReference type="EMBL" id="OBR99218.1"/>
    </source>
</evidence>
<comment type="caution">
    <text evidence="2">The sequence shown here is derived from an EMBL/GenBank/DDBJ whole genome shotgun (WGS) entry which is preliminary data.</text>
</comment>
<dbReference type="EMBL" id="MAEM01000462">
    <property type="protein sequence ID" value="OBR99218.1"/>
    <property type="molecule type" value="Genomic_DNA"/>
</dbReference>
<evidence type="ECO:0000256" key="1">
    <source>
        <dbReference type="SAM" id="Phobius"/>
    </source>
</evidence>
<dbReference type="Proteomes" id="UP000093757">
    <property type="component" value="Unassembled WGS sequence"/>
</dbReference>
<sequence length="106" mass="11104">MSTVTSGYGQVASGHWVAVAIGAAELLILVVIAATDVRRELRRRHTVGTLIAAVPQSGDSPDGAAGPPRRCWALIAEAVIAHERMSGHIDAATYQARMSALVTRSS</sequence>
<keyword evidence="1" id="KW-0812">Transmembrane</keyword>
<dbReference type="RefSeq" id="WP_065136370.1">
    <property type="nucleotide sequence ID" value="NZ_MAEM01000462.1"/>
</dbReference>
<accession>A0A1A6BAF1</accession>
<evidence type="ECO:0000313" key="3">
    <source>
        <dbReference type="Proteomes" id="UP000093757"/>
    </source>
</evidence>
<protein>
    <submittedName>
        <fullName evidence="2">Uncharacterized protein</fullName>
    </submittedName>
</protein>
<gene>
    <name evidence="2" type="ORF">A9W98_31310</name>
</gene>
<dbReference type="AlphaFoldDB" id="A0A1A6BAF1"/>
<dbReference type="OrthoDB" id="4735319at2"/>
<keyword evidence="1" id="KW-0472">Membrane</keyword>
<proteinExistence type="predicted"/>